<accession>A0ABS1VTU1</accession>
<sequence length="81" mass="8970">MAVLLALEAEPATWRYGYDLGKQLGIKAGSLYPILTRLTDRGFLDTTWDTEVPIGRPPRHLYRLTPFGRLLAADLAASQVA</sequence>
<protein>
    <submittedName>
        <fullName evidence="2">Helix-turn-helix transcriptional regulator</fullName>
    </submittedName>
</protein>
<feature type="domain" description="Transcription regulator PadR N-terminal" evidence="1">
    <location>
        <begin position="15"/>
        <end position="70"/>
    </location>
</feature>
<dbReference type="Pfam" id="PF03551">
    <property type="entry name" value="PadR"/>
    <property type="match status" value="1"/>
</dbReference>
<dbReference type="InterPro" id="IPR036388">
    <property type="entry name" value="WH-like_DNA-bd_sf"/>
</dbReference>
<comment type="caution">
    <text evidence="2">The sequence shown here is derived from an EMBL/GenBank/DDBJ whole genome shotgun (WGS) entry which is preliminary data.</text>
</comment>
<dbReference type="Gene3D" id="1.10.10.10">
    <property type="entry name" value="Winged helix-like DNA-binding domain superfamily/Winged helix DNA-binding domain"/>
    <property type="match status" value="1"/>
</dbReference>
<evidence type="ECO:0000259" key="1">
    <source>
        <dbReference type="Pfam" id="PF03551"/>
    </source>
</evidence>
<dbReference type="EMBL" id="JAENHO010000007">
    <property type="protein sequence ID" value="MBL7257891.1"/>
    <property type="molecule type" value="Genomic_DNA"/>
</dbReference>
<proteinExistence type="predicted"/>
<keyword evidence="3" id="KW-1185">Reference proteome</keyword>
<gene>
    <name evidence="2" type="ORF">JKJ07_26655</name>
</gene>
<organism evidence="2 3">
    <name type="scientific">Paractinoplanes lichenicola</name>
    <dbReference type="NCBI Taxonomy" id="2802976"/>
    <lineage>
        <taxon>Bacteria</taxon>
        <taxon>Bacillati</taxon>
        <taxon>Actinomycetota</taxon>
        <taxon>Actinomycetes</taxon>
        <taxon>Micromonosporales</taxon>
        <taxon>Micromonosporaceae</taxon>
        <taxon>Paractinoplanes</taxon>
    </lineage>
</organism>
<dbReference type="InterPro" id="IPR005149">
    <property type="entry name" value="Tscrpt_reg_PadR_N"/>
</dbReference>
<evidence type="ECO:0000313" key="2">
    <source>
        <dbReference type="EMBL" id="MBL7257891.1"/>
    </source>
</evidence>
<dbReference type="Proteomes" id="UP000598996">
    <property type="component" value="Unassembled WGS sequence"/>
</dbReference>
<dbReference type="SUPFAM" id="SSF46785">
    <property type="entry name" value="Winged helix' DNA-binding domain"/>
    <property type="match status" value="1"/>
</dbReference>
<evidence type="ECO:0000313" key="3">
    <source>
        <dbReference type="Proteomes" id="UP000598996"/>
    </source>
</evidence>
<dbReference type="InterPro" id="IPR036390">
    <property type="entry name" value="WH_DNA-bd_sf"/>
</dbReference>
<reference evidence="2 3" key="1">
    <citation type="submission" date="2021-01" db="EMBL/GenBank/DDBJ databases">
        <title>Actinoplanes sp. nov. LDG1-01 isolated from lichen.</title>
        <authorList>
            <person name="Saeng-In P."/>
            <person name="Phongsopitanun W."/>
            <person name="Kanchanasin P."/>
            <person name="Yuki M."/>
            <person name="Kudo T."/>
            <person name="Ohkuma M."/>
            <person name="Tanasupawat S."/>
        </authorList>
    </citation>
    <scope>NUCLEOTIDE SEQUENCE [LARGE SCALE GENOMIC DNA]</scope>
    <source>
        <strain evidence="2 3">LDG1-01</strain>
    </source>
</reference>
<name>A0ABS1VTU1_9ACTN</name>